<reference evidence="2" key="1">
    <citation type="journal article" date="2020" name="mSystems">
        <title>Genome- and Community-Level Interaction Insights into Carbon Utilization and Element Cycling Functions of Hydrothermarchaeota in Hydrothermal Sediment.</title>
        <authorList>
            <person name="Zhou Z."/>
            <person name="Liu Y."/>
            <person name="Xu W."/>
            <person name="Pan J."/>
            <person name="Luo Z.H."/>
            <person name="Li M."/>
        </authorList>
    </citation>
    <scope>NUCLEOTIDE SEQUENCE [LARGE SCALE GENOMIC DNA]</scope>
    <source>
        <strain evidence="2">SpSt-1056</strain>
    </source>
</reference>
<organism evidence="2">
    <name type="scientific">Caldiarchaeum subterraneum</name>
    <dbReference type="NCBI Taxonomy" id="311458"/>
    <lineage>
        <taxon>Archaea</taxon>
        <taxon>Nitrososphaerota</taxon>
        <taxon>Candidatus Caldarchaeales</taxon>
        <taxon>Candidatus Caldarchaeaceae</taxon>
        <taxon>Candidatus Caldarchaeum</taxon>
    </lineage>
</organism>
<dbReference type="EMBL" id="DRWN01000026">
    <property type="protein sequence ID" value="HHK68224.1"/>
    <property type="molecule type" value="Genomic_DNA"/>
</dbReference>
<proteinExistence type="predicted"/>
<gene>
    <name evidence="2" type="ORF">ENM11_03590</name>
</gene>
<evidence type="ECO:0000256" key="1">
    <source>
        <dbReference type="SAM" id="Phobius"/>
    </source>
</evidence>
<keyword evidence="1" id="KW-0812">Transmembrane</keyword>
<comment type="caution">
    <text evidence="2">The sequence shown here is derived from an EMBL/GenBank/DDBJ whole genome shotgun (WGS) entry which is preliminary data.</text>
</comment>
<protein>
    <submittedName>
        <fullName evidence="2">Uncharacterized protein</fullName>
    </submittedName>
</protein>
<feature type="transmembrane region" description="Helical" evidence="1">
    <location>
        <begin position="12"/>
        <end position="29"/>
    </location>
</feature>
<dbReference type="AlphaFoldDB" id="A0A7C5LAD9"/>
<keyword evidence="1" id="KW-1133">Transmembrane helix</keyword>
<sequence>MTDETESWRNAALLLAIVVVASLMLQQVGLQFTPVFSFFSIYLPFAFALAVYVIKYLQRRRREY</sequence>
<name>A0A7C5LAD9_CALS0</name>
<evidence type="ECO:0000313" key="2">
    <source>
        <dbReference type="EMBL" id="HHK68224.1"/>
    </source>
</evidence>
<accession>A0A7C5LAD9</accession>
<keyword evidence="1" id="KW-0472">Membrane</keyword>
<feature type="transmembrane region" description="Helical" evidence="1">
    <location>
        <begin position="35"/>
        <end position="54"/>
    </location>
</feature>